<name>A0ABV9Q8K8_9BACL</name>
<proteinExistence type="predicted"/>
<evidence type="ECO:0000313" key="2">
    <source>
        <dbReference type="EMBL" id="MFC4770328.1"/>
    </source>
</evidence>
<keyword evidence="1" id="KW-1133">Transmembrane helix</keyword>
<evidence type="ECO:0008006" key="4">
    <source>
        <dbReference type="Google" id="ProtNLM"/>
    </source>
</evidence>
<sequence>MQWPWGNGWVLLLLTVVVLVVLVACTPAVKEKKEQKEYVVTVEGTIMKVLEDDTDTKGGKHQRLFVRVNKVLDNPEDVRIERKEDIFVAIRYGDKDGFPQRLKELDKGEGKRIEIRGRYIPKEQAVGNEKKSVLHFTHKPVGYIRFDNKTHR</sequence>
<dbReference type="Proteomes" id="UP001596002">
    <property type="component" value="Unassembled WGS sequence"/>
</dbReference>
<keyword evidence="1" id="KW-0472">Membrane</keyword>
<organism evidence="2 3">
    <name type="scientific">Effusibacillus consociatus</name>
    <dbReference type="NCBI Taxonomy" id="1117041"/>
    <lineage>
        <taxon>Bacteria</taxon>
        <taxon>Bacillati</taxon>
        <taxon>Bacillota</taxon>
        <taxon>Bacilli</taxon>
        <taxon>Bacillales</taxon>
        <taxon>Alicyclobacillaceae</taxon>
        <taxon>Effusibacillus</taxon>
    </lineage>
</organism>
<feature type="transmembrane region" description="Helical" evidence="1">
    <location>
        <begin position="6"/>
        <end position="29"/>
    </location>
</feature>
<gene>
    <name evidence="2" type="ORF">ACFO8Q_23910</name>
</gene>
<dbReference type="RefSeq" id="WP_380029845.1">
    <property type="nucleotide sequence ID" value="NZ_JBHSHC010000160.1"/>
</dbReference>
<keyword evidence="1" id="KW-0812">Transmembrane</keyword>
<keyword evidence="3" id="KW-1185">Reference proteome</keyword>
<comment type="caution">
    <text evidence="2">The sequence shown here is derived from an EMBL/GenBank/DDBJ whole genome shotgun (WGS) entry which is preliminary data.</text>
</comment>
<protein>
    <recommendedName>
        <fullName evidence="4">DUF4352 domain-containing protein</fullName>
    </recommendedName>
</protein>
<dbReference type="EMBL" id="JBHSHC010000160">
    <property type="protein sequence ID" value="MFC4770328.1"/>
    <property type="molecule type" value="Genomic_DNA"/>
</dbReference>
<evidence type="ECO:0000313" key="3">
    <source>
        <dbReference type="Proteomes" id="UP001596002"/>
    </source>
</evidence>
<evidence type="ECO:0000256" key="1">
    <source>
        <dbReference type="SAM" id="Phobius"/>
    </source>
</evidence>
<reference evidence="3" key="1">
    <citation type="journal article" date="2019" name="Int. J. Syst. Evol. Microbiol.">
        <title>The Global Catalogue of Microorganisms (GCM) 10K type strain sequencing project: providing services to taxonomists for standard genome sequencing and annotation.</title>
        <authorList>
            <consortium name="The Broad Institute Genomics Platform"/>
            <consortium name="The Broad Institute Genome Sequencing Center for Infectious Disease"/>
            <person name="Wu L."/>
            <person name="Ma J."/>
        </authorList>
    </citation>
    <scope>NUCLEOTIDE SEQUENCE [LARGE SCALE GENOMIC DNA]</scope>
    <source>
        <strain evidence="3">WYCCWR 12678</strain>
    </source>
</reference>
<accession>A0ABV9Q8K8</accession>